<dbReference type="GO" id="GO:0003700">
    <property type="term" value="F:DNA-binding transcription factor activity"/>
    <property type="evidence" value="ECO:0007669"/>
    <property type="project" value="InterPro"/>
</dbReference>
<keyword evidence="2" id="KW-0663">Pyridoxal phosphate</keyword>
<proteinExistence type="inferred from homology"/>
<evidence type="ECO:0000256" key="6">
    <source>
        <dbReference type="SAM" id="MobiDB-lite"/>
    </source>
</evidence>
<dbReference type="GO" id="GO:0030170">
    <property type="term" value="F:pyridoxal phosphate binding"/>
    <property type="evidence" value="ECO:0007669"/>
    <property type="project" value="InterPro"/>
</dbReference>
<evidence type="ECO:0000256" key="4">
    <source>
        <dbReference type="ARBA" id="ARBA00023125"/>
    </source>
</evidence>
<evidence type="ECO:0000313" key="9">
    <source>
        <dbReference type="Proteomes" id="UP000000771"/>
    </source>
</evidence>
<dbReference type="InterPro" id="IPR004839">
    <property type="entry name" value="Aminotransferase_I/II_large"/>
</dbReference>
<dbReference type="CDD" id="cd00609">
    <property type="entry name" value="AAT_like"/>
    <property type="match status" value="1"/>
</dbReference>
<dbReference type="eggNOG" id="COG1167">
    <property type="taxonomic scope" value="Bacteria"/>
</dbReference>
<dbReference type="Pfam" id="PF00392">
    <property type="entry name" value="GntR"/>
    <property type="match status" value="1"/>
</dbReference>
<dbReference type="InterPro" id="IPR036388">
    <property type="entry name" value="WH-like_DNA-bd_sf"/>
</dbReference>
<dbReference type="InterPro" id="IPR036390">
    <property type="entry name" value="WH_DNA-bd_sf"/>
</dbReference>
<dbReference type="SUPFAM" id="SSF46785">
    <property type="entry name" value="Winged helix' DNA-binding domain"/>
    <property type="match status" value="1"/>
</dbReference>
<dbReference type="RefSeq" id="WP_015798368.1">
    <property type="nucleotide sequence ID" value="NC_013124.1"/>
</dbReference>
<dbReference type="AlphaFoldDB" id="C7LYS1"/>
<dbReference type="InterPro" id="IPR051446">
    <property type="entry name" value="HTH_trans_reg/aminotransferase"/>
</dbReference>
<dbReference type="KEGG" id="afo:Afer_0940"/>
<dbReference type="InterPro" id="IPR015424">
    <property type="entry name" value="PyrdxlP-dep_Trfase"/>
</dbReference>
<reference evidence="8 9" key="1">
    <citation type="journal article" date="2009" name="Stand. Genomic Sci.">
        <title>Complete genome sequence of Acidimicrobium ferrooxidans type strain (ICP).</title>
        <authorList>
            <person name="Clum A."/>
            <person name="Nolan M."/>
            <person name="Lang E."/>
            <person name="Glavina Del Rio T."/>
            <person name="Tice H."/>
            <person name="Copeland A."/>
            <person name="Cheng J.F."/>
            <person name="Lucas S."/>
            <person name="Chen F."/>
            <person name="Bruce D."/>
            <person name="Goodwin L."/>
            <person name="Pitluck S."/>
            <person name="Ivanova N."/>
            <person name="Mavrommatis K."/>
            <person name="Mikhailova N."/>
            <person name="Pati A."/>
            <person name="Chen A."/>
            <person name="Palaniappan K."/>
            <person name="Goker M."/>
            <person name="Spring S."/>
            <person name="Land M."/>
            <person name="Hauser L."/>
            <person name="Chang Y.J."/>
            <person name="Jeffries C.C."/>
            <person name="Chain P."/>
            <person name="Bristow J."/>
            <person name="Eisen J.A."/>
            <person name="Markowitz V."/>
            <person name="Hugenholtz P."/>
            <person name="Kyrpides N.C."/>
            <person name="Klenk H.P."/>
            <person name="Lapidus A."/>
        </authorList>
    </citation>
    <scope>NUCLEOTIDE SEQUENCE [LARGE SCALE GENOMIC DNA]</scope>
    <source>
        <strain evidence="9">DSM 10331 / JCM 15462 / NBRC 103882 / ICP</strain>
    </source>
</reference>
<evidence type="ECO:0000256" key="5">
    <source>
        <dbReference type="ARBA" id="ARBA00023163"/>
    </source>
</evidence>
<keyword evidence="5" id="KW-0804">Transcription</keyword>
<dbReference type="EMBL" id="CP001631">
    <property type="protein sequence ID" value="ACU53879.1"/>
    <property type="molecule type" value="Genomic_DNA"/>
</dbReference>
<feature type="domain" description="HTH gntR-type" evidence="7">
    <location>
        <begin position="24"/>
        <end position="92"/>
    </location>
</feature>
<dbReference type="InterPro" id="IPR015421">
    <property type="entry name" value="PyrdxlP-dep_Trfase_major"/>
</dbReference>
<dbReference type="Gene3D" id="3.40.640.10">
    <property type="entry name" value="Type I PLP-dependent aspartate aminotransferase-like (Major domain)"/>
    <property type="match status" value="1"/>
</dbReference>
<keyword evidence="8" id="KW-0032">Aminotransferase</keyword>
<name>C7LYS1_ACIFD</name>
<gene>
    <name evidence="8" type="ordered locus">Afer_0940</name>
</gene>
<dbReference type="GO" id="GO:0003677">
    <property type="term" value="F:DNA binding"/>
    <property type="evidence" value="ECO:0007669"/>
    <property type="project" value="UniProtKB-KW"/>
</dbReference>
<keyword evidence="3" id="KW-0805">Transcription regulation</keyword>
<comment type="similarity">
    <text evidence="1">In the C-terminal section; belongs to the class-I pyridoxal-phosphate-dependent aminotransferase family.</text>
</comment>
<keyword evidence="9" id="KW-1185">Reference proteome</keyword>
<dbReference type="Pfam" id="PF00155">
    <property type="entry name" value="Aminotran_1_2"/>
    <property type="match status" value="1"/>
</dbReference>
<accession>C7LYS1</accession>
<dbReference type="Proteomes" id="UP000000771">
    <property type="component" value="Chromosome"/>
</dbReference>
<evidence type="ECO:0000313" key="8">
    <source>
        <dbReference type="EMBL" id="ACU53879.1"/>
    </source>
</evidence>
<keyword evidence="8" id="KW-0808">Transferase</keyword>
<feature type="region of interest" description="Disordered" evidence="6">
    <location>
        <begin position="88"/>
        <end position="117"/>
    </location>
</feature>
<dbReference type="OrthoDB" id="4336542at2"/>
<dbReference type="Gene3D" id="1.10.10.10">
    <property type="entry name" value="Winged helix-like DNA-binding domain superfamily/Winged helix DNA-binding domain"/>
    <property type="match status" value="1"/>
</dbReference>
<evidence type="ECO:0000256" key="1">
    <source>
        <dbReference type="ARBA" id="ARBA00005384"/>
    </source>
</evidence>
<dbReference type="PROSITE" id="PS50949">
    <property type="entry name" value="HTH_GNTR"/>
    <property type="match status" value="1"/>
</dbReference>
<protein>
    <submittedName>
        <fullName evidence="8">Transcriptional regulator, GntR family with aminotransferase domain</fullName>
    </submittedName>
</protein>
<dbReference type="HOGENOM" id="CLU_017584_2_0_11"/>
<organism evidence="8 9">
    <name type="scientific">Acidimicrobium ferrooxidans (strain DSM 10331 / JCM 15462 / NBRC 103882 / ICP)</name>
    <dbReference type="NCBI Taxonomy" id="525909"/>
    <lineage>
        <taxon>Bacteria</taxon>
        <taxon>Bacillati</taxon>
        <taxon>Actinomycetota</taxon>
        <taxon>Acidimicrobiia</taxon>
        <taxon>Acidimicrobiales</taxon>
        <taxon>Acidimicrobiaceae</taxon>
        <taxon>Acidimicrobium</taxon>
    </lineage>
</organism>
<dbReference type="InterPro" id="IPR000524">
    <property type="entry name" value="Tscrpt_reg_HTH_GntR"/>
</dbReference>
<dbReference type="PANTHER" id="PTHR46577:SF1">
    <property type="entry name" value="HTH-TYPE TRANSCRIPTIONAL REGULATORY PROTEIN GABR"/>
    <property type="match status" value="1"/>
</dbReference>
<evidence type="ECO:0000259" key="7">
    <source>
        <dbReference type="PROSITE" id="PS50949"/>
    </source>
</evidence>
<dbReference type="PANTHER" id="PTHR46577">
    <property type="entry name" value="HTH-TYPE TRANSCRIPTIONAL REGULATORY PROTEIN GABR"/>
    <property type="match status" value="1"/>
</dbReference>
<keyword evidence="4" id="KW-0238">DNA-binding</keyword>
<dbReference type="CDD" id="cd07377">
    <property type="entry name" value="WHTH_GntR"/>
    <property type="match status" value="1"/>
</dbReference>
<evidence type="ECO:0000256" key="3">
    <source>
        <dbReference type="ARBA" id="ARBA00023015"/>
    </source>
</evidence>
<dbReference type="STRING" id="525909.Afer_0940"/>
<sequence length="462" mass="48710">MEHLGHDAAADALVAALRRRSVGTIGVRTVASTVATMIRAGELPEGTRLPPVRQLAADLGISPTTVAAAWAQLASLGLVAAQGRRGTFVASPPRRRPRRWQQTPPQPARYDLGTGAPDPRLLPDPVSYLPRIAPLAPATYADPPVFGPLVDVLVPLLPPALQLRADTGTTIVDGALEAIDRLLGTVAPSATAVAVEDPSFPALFDLVEAHGLSVWPLPIDAEGPDPSDLARLAARPELGAVIIQPRAHNPTGATVSGERRDALAAALAPRPDVLVIEDDHSGLVASTLLASLAGLHPASAYVLSFSKSHGPDLRLAAIITDADRRDALEHARSLGPSWSPKLLQALLAAMLEAPEETERLEHARATYAARRERLADALGRNLTGDGVNAWLPPDPEALIALELAAHGVRTVPGAAFTLASSFAGAVRITLAEPHHDFDEVLAYLERARLDTTASRRERALGR</sequence>
<dbReference type="SMART" id="SM00345">
    <property type="entry name" value="HTH_GNTR"/>
    <property type="match status" value="1"/>
</dbReference>
<dbReference type="SUPFAM" id="SSF53383">
    <property type="entry name" value="PLP-dependent transferases"/>
    <property type="match status" value="1"/>
</dbReference>
<evidence type="ECO:0000256" key="2">
    <source>
        <dbReference type="ARBA" id="ARBA00022898"/>
    </source>
</evidence>
<dbReference type="GO" id="GO:0008483">
    <property type="term" value="F:transaminase activity"/>
    <property type="evidence" value="ECO:0007669"/>
    <property type="project" value="UniProtKB-KW"/>
</dbReference>